<dbReference type="SUPFAM" id="SSF53335">
    <property type="entry name" value="S-adenosyl-L-methionine-dependent methyltransferases"/>
    <property type="match status" value="1"/>
</dbReference>
<sequence length="449" mass="50989">MVPSNQKTPLQEQISALLQQYEAAPYPEMPVDQPVQLDAVTLYQHNLTTPYYLLHRQVVSLQDKVILDVGCGSGYTSLRLAIANPGAKVIGIDVSPTSITMARERLAQAQHLPVEFHVLSVEELPTLEMQFDYINCDEVLYILPDPAAALRVMKRMLKPCGILRANLHSAIQRQHFYRAQQMLSLLGVFHEKAGATETNLVRELMTAMPDWVDLKEKTWTPDASGRVSDQMIRMNYLLQGDKGYTIPELFALLNSVGLRFVDMVNWQQWNLPLLFGSLEEMPAWIGFTLPQFSYEKQLQLYELIHPIHRLLDFWCTHTETQPAGPLPFHWCVPGLKLSDRIFLHPQLQTATARAALEDCIAHNRPFALEPHLPILGVKPILLDSRLAACLLPLWDRPHTVEAIAQLWQHLQPLHPCTLSPISLDNALEAVSDLLEMLLPNLYVMVEHHD</sequence>
<dbReference type="GO" id="GO:0008168">
    <property type="term" value="F:methyltransferase activity"/>
    <property type="evidence" value="ECO:0007669"/>
    <property type="project" value="UniProtKB-KW"/>
</dbReference>
<dbReference type="InterPro" id="IPR025714">
    <property type="entry name" value="Methyltranfer_dom"/>
</dbReference>
<dbReference type="Pfam" id="PF13847">
    <property type="entry name" value="Methyltransf_31"/>
    <property type="match status" value="1"/>
</dbReference>
<dbReference type="GO" id="GO:0032259">
    <property type="term" value="P:methylation"/>
    <property type="evidence" value="ECO:0007669"/>
    <property type="project" value="UniProtKB-KW"/>
</dbReference>
<proteinExistence type="predicted"/>
<keyword evidence="2" id="KW-0489">Methyltransferase</keyword>
<dbReference type="PANTHER" id="PTHR43464:SF91">
    <property type="entry name" value="SLL0487 PROTEIN"/>
    <property type="match status" value="1"/>
</dbReference>
<accession>A0AA96Y4A2</accession>
<protein>
    <submittedName>
        <fullName evidence="2">Class I SAM-dependent methyltransferase</fullName>
    </submittedName>
</protein>
<dbReference type="EMBL" id="CP053540">
    <property type="protein sequence ID" value="WOB44537.1"/>
    <property type="molecule type" value="Genomic_DNA"/>
</dbReference>
<evidence type="ECO:0000313" key="2">
    <source>
        <dbReference type="EMBL" id="WOB44537.1"/>
    </source>
</evidence>
<feature type="domain" description="Methyltransferase" evidence="1">
    <location>
        <begin position="63"/>
        <end position="176"/>
    </location>
</feature>
<dbReference type="PANTHER" id="PTHR43464">
    <property type="entry name" value="METHYLTRANSFERASE"/>
    <property type="match status" value="1"/>
</dbReference>
<dbReference type="AlphaFoldDB" id="A0AA96Y4A2"/>
<dbReference type="CDD" id="cd02440">
    <property type="entry name" value="AdoMet_MTases"/>
    <property type="match status" value="1"/>
</dbReference>
<dbReference type="Gene3D" id="3.40.50.150">
    <property type="entry name" value="Vaccinia Virus protein VP39"/>
    <property type="match status" value="1"/>
</dbReference>
<organism evidence="2">
    <name type="scientific">Thermoleptolyngbya oregonensis NK1-22</name>
    <dbReference type="NCBI Taxonomy" id="2547457"/>
    <lineage>
        <taxon>Bacteria</taxon>
        <taxon>Bacillati</taxon>
        <taxon>Cyanobacteriota</taxon>
        <taxon>Cyanophyceae</taxon>
        <taxon>Oculatellales</taxon>
        <taxon>Oculatellaceae</taxon>
        <taxon>Thermoleptolyngbya</taxon>
    </lineage>
</organism>
<keyword evidence="2" id="KW-0808">Transferase</keyword>
<gene>
    <name evidence="2" type="ORF">HNI00_16310</name>
</gene>
<reference evidence="2" key="1">
    <citation type="submission" date="2020-05" db="EMBL/GenBank/DDBJ databases">
        <authorList>
            <person name="Zhu T."/>
            <person name="Keshari N."/>
            <person name="Lu X."/>
        </authorList>
    </citation>
    <scope>NUCLEOTIDE SEQUENCE</scope>
    <source>
        <strain evidence="2">NK1-22</strain>
    </source>
</reference>
<name>A0AA96Y4A2_9CYAN</name>
<dbReference type="RefSeq" id="WP_316787609.1">
    <property type="nucleotide sequence ID" value="NZ_CP053540.1"/>
</dbReference>
<dbReference type="KEGG" id="tog:HNI00_16310"/>
<evidence type="ECO:0000259" key="1">
    <source>
        <dbReference type="Pfam" id="PF13847"/>
    </source>
</evidence>
<dbReference type="InterPro" id="IPR029063">
    <property type="entry name" value="SAM-dependent_MTases_sf"/>
</dbReference>